<reference evidence="2 3" key="1">
    <citation type="submission" date="2019-03" db="EMBL/GenBank/DDBJ databases">
        <title>Single cell metagenomics reveals metabolic interactions within the superorganism composed of flagellate Streblomastix strix and complex community of Bacteroidetes bacteria on its surface.</title>
        <authorList>
            <person name="Treitli S.C."/>
            <person name="Kolisko M."/>
            <person name="Husnik F."/>
            <person name="Keeling P."/>
            <person name="Hampl V."/>
        </authorList>
    </citation>
    <scope>NUCLEOTIDE SEQUENCE [LARGE SCALE GENOMIC DNA]</scope>
    <source>
        <strain evidence="2">ST1C</strain>
    </source>
</reference>
<sequence length="313" mass="35363">MTQFDVPTQINHLSKSGVSQANVPPTDVKTLHQTSKNSNNWSGTTILDVPTSVNHQSKCGVRIASVPKQQIMNNQMTSKDKSNNNNNISLTISPNKPPSKTLYNSNITTNMNNPINNLTQSQSNQVNFIPQTSSQGSQSQETTLWISSNLLNVSNPMFKQFQEQVTQMPCHIPIKIIPLFPNKDQTVAQLETQNKNSFNGHQIKATQIPTIPMDPTKYNYPVGGRLIHFQEEWEKLGARDLVCRGISAKWISPSSIEYLKTMKRIPDQRRALQCGKQLETLIEKELQNKIIEEVQESQIKWFNPVFAIPKRGK</sequence>
<dbReference type="EMBL" id="SNRW01033969">
    <property type="protein sequence ID" value="KAA6355838.1"/>
    <property type="molecule type" value="Genomic_DNA"/>
</dbReference>
<evidence type="ECO:0000313" key="2">
    <source>
        <dbReference type="EMBL" id="KAA6355838.1"/>
    </source>
</evidence>
<evidence type="ECO:0000313" key="3">
    <source>
        <dbReference type="Proteomes" id="UP000324800"/>
    </source>
</evidence>
<name>A0A5J4TC45_9EUKA</name>
<dbReference type="Proteomes" id="UP000324800">
    <property type="component" value="Unassembled WGS sequence"/>
</dbReference>
<evidence type="ECO:0000256" key="1">
    <source>
        <dbReference type="SAM" id="MobiDB-lite"/>
    </source>
</evidence>
<organism evidence="2 3">
    <name type="scientific">Streblomastix strix</name>
    <dbReference type="NCBI Taxonomy" id="222440"/>
    <lineage>
        <taxon>Eukaryota</taxon>
        <taxon>Metamonada</taxon>
        <taxon>Preaxostyla</taxon>
        <taxon>Oxymonadida</taxon>
        <taxon>Streblomastigidae</taxon>
        <taxon>Streblomastix</taxon>
    </lineage>
</organism>
<protein>
    <submittedName>
        <fullName evidence="2">Uncharacterized protein</fullName>
    </submittedName>
</protein>
<accession>A0A5J4TC45</accession>
<feature type="region of interest" description="Disordered" evidence="1">
    <location>
        <begin position="76"/>
        <end position="100"/>
    </location>
</feature>
<dbReference type="AlphaFoldDB" id="A0A5J4TC45"/>
<comment type="caution">
    <text evidence="2">The sequence shown here is derived from an EMBL/GenBank/DDBJ whole genome shotgun (WGS) entry which is preliminary data.</text>
</comment>
<feature type="non-terminal residue" evidence="2">
    <location>
        <position position="313"/>
    </location>
</feature>
<gene>
    <name evidence="2" type="ORF">EZS28_048635</name>
</gene>
<proteinExistence type="predicted"/>